<evidence type="ECO:0000259" key="1">
    <source>
        <dbReference type="PROSITE" id="PS51698"/>
    </source>
</evidence>
<dbReference type="PANTHER" id="PTHR46573:SF1">
    <property type="entry name" value="WD REPEAT, SAM AND U-BOX DOMAIN-CONTAINING PROTEIN 1"/>
    <property type="match status" value="1"/>
</dbReference>
<dbReference type="PANTHER" id="PTHR46573">
    <property type="entry name" value="WD REPEAT, SAM AND U-BOX DOMAIN-CONTAINING PROTEIN 1"/>
    <property type="match status" value="1"/>
</dbReference>
<sequence>LLQDVMRDPVIAADGYTYERQALQEWLLNHNTSPVTNQPLAYKRLIPNHCVRSAIMEW</sequence>
<dbReference type="OrthoDB" id="885946at2759"/>
<dbReference type="GO" id="GO:0016567">
    <property type="term" value="P:protein ubiquitination"/>
    <property type="evidence" value="ECO:0007669"/>
    <property type="project" value="UniProtKB-UniPathway"/>
</dbReference>
<dbReference type="InterPro" id="IPR013083">
    <property type="entry name" value="Znf_RING/FYVE/PHD"/>
</dbReference>
<dbReference type="AlphaFoldDB" id="I0YXC4"/>
<dbReference type="PROSITE" id="PS51698">
    <property type="entry name" value="U_BOX"/>
    <property type="match status" value="1"/>
</dbReference>
<accession>I0YXC4</accession>
<reference evidence="2 3" key="1">
    <citation type="journal article" date="2012" name="Genome Biol.">
        <title>The genome of the polar eukaryotic microalga coccomyxa subellipsoidea reveals traits of cold adaptation.</title>
        <authorList>
            <person name="Blanc G."/>
            <person name="Agarkova I."/>
            <person name="Grimwood J."/>
            <person name="Kuo A."/>
            <person name="Brueggeman A."/>
            <person name="Dunigan D."/>
            <person name="Gurnon J."/>
            <person name="Ladunga I."/>
            <person name="Lindquist E."/>
            <person name="Lucas S."/>
            <person name="Pangilinan J."/>
            <person name="Proschold T."/>
            <person name="Salamov A."/>
            <person name="Schmutz J."/>
            <person name="Weeks D."/>
            <person name="Yamada T."/>
            <person name="Claverie J.M."/>
            <person name="Grigoriev I."/>
            <person name="Van Etten J."/>
            <person name="Lomsadze A."/>
            <person name="Borodovsky M."/>
        </authorList>
    </citation>
    <scope>NUCLEOTIDE SEQUENCE [LARGE SCALE GENOMIC DNA]</scope>
    <source>
        <strain evidence="2 3">C-169</strain>
    </source>
</reference>
<dbReference type="InterPro" id="IPR052085">
    <property type="entry name" value="WD-SAM-U-box"/>
</dbReference>
<dbReference type="Pfam" id="PF04564">
    <property type="entry name" value="U-box"/>
    <property type="match status" value="1"/>
</dbReference>
<dbReference type="InterPro" id="IPR003613">
    <property type="entry name" value="Ubox_domain"/>
</dbReference>
<dbReference type="Gene3D" id="3.30.40.10">
    <property type="entry name" value="Zinc/RING finger domain, C3HC4 (zinc finger)"/>
    <property type="match status" value="1"/>
</dbReference>
<dbReference type="STRING" id="574566.I0YXC4"/>
<dbReference type="KEGG" id="csl:COCSUDRAFT_9882"/>
<dbReference type="eggNOG" id="ENOG502S95A">
    <property type="taxonomic scope" value="Eukaryota"/>
</dbReference>
<name>I0YXC4_COCSC</name>
<proteinExistence type="predicted"/>
<dbReference type="GO" id="GO:0004842">
    <property type="term" value="F:ubiquitin-protein transferase activity"/>
    <property type="evidence" value="ECO:0007669"/>
    <property type="project" value="InterPro"/>
</dbReference>
<dbReference type="SUPFAM" id="SSF57850">
    <property type="entry name" value="RING/U-box"/>
    <property type="match status" value="1"/>
</dbReference>
<keyword evidence="3" id="KW-1185">Reference proteome</keyword>
<dbReference type="EMBL" id="AGSI01000008">
    <property type="protein sequence ID" value="EIE23043.1"/>
    <property type="molecule type" value="Genomic_DNA"/>
</dbReference>
<gene>
    <name evidence="2" type="ORF">COCSUDRAFT_9882</name>
</gene>
<dbReference type="SMART" id="SM00504">
    <property type="entry name" value="Ubox"/>
    <property type="match status" value="1"/>
</dbReference>
<comment type="caution">
    <text evidence="2">The sequence shown here is derived from an EMBL/GenBank/DDBJ whole genome shotgun (WGS) entry which is preliminary data.</text>
</comment>
<feature type="non-terminal residue" evidence="2">
    <location>
        <position position="1"/>
    </location>
</feature>
<protein>
    <submittedName>
        <fullName evidence="2">U box</fullName>
    </submittedName>
</protein>
<feature type="non-terminal residue" evidence="2">
    <location>
        <position position="58"/>
    </location>
</feature>
<dbReference type="Proteomes" id="UP000007264">
    <property type="component" value="Unassembled WGS sequence"/>
</dbReference>
<dbReference type="CDD" id="cd16655">
    <property type="entry name" value="RING-Ubox_WDSUB1-like"/>
    <property type="match status" value="1"/>
</dbReference>
<evidence type="ECO:0000313" key="2">
    <source>
        <dbReference type="EMBL" id="EIE23043.1"/>
    </source>
</evidence>
<feature type="domain" description="U-box" evidence="1">
    <location>
        <begin position="1"/>
        <end position="58"/>
    </location>
</feature>
<organism evidence="2 3">
    <name type="scientific">Coccomyxa subellipsoidea (strain C-169)</name>
    <name type="common">Green microalga</name>
    <dbReference type="NCBI Taxonomy" id="574566"/>
    <lineage>
        <taxon>Eukaryota</taxon>
        <taxon>Viridiplantae</taxon>
        <taxon>Chlorophyta</taxon>
        <taxon>core chlorophytes</taxon>
        <taxon>Trebouxiophyceae</taxon>
        <taxon>Trebouxiophyceae incertae sedis</taxon>
        <taxon>Coccomyxaceae</taxon>
        <taxon>Coccomyxa</taxon>
        <taxon>Coccomyxa subellipsoidea</taxon>
    </lineage>
</organism>
<dbReference type="UniPathway" id="UPA00143"/>
<dbReference type="GeneID" id="17041031"/>
<dbReference type="RefSeq" id="XP_005647587.1">
    <property type="nucleotide sequence ID" value="XM_005647530.1"/>
</dbReference>
<evidence type="ECO:0000313" key="3">
    <source>
        <dbReference type="Proteomes" id="UP000007264"/>
    </source>
</evidence>